<name>A0A974S635_9SPHN</name>
<keyword evidence="1" id="KW-1133">Transmembrane helix</keyword>
<organism evidence="2 3">
    <name type="scientific">Sphingomonas aliaeris</name>
    <dbReference type="NCBI Taxonomy" id="2759526"/>
    <lineage>
        <taxon>Bacteria</taxon>
        <taxon>Pseudomonadati</taxon>
        <taxon>Pseudomonadota</taxon>
        <taxon>Alphaproteobacteria</taxon>
        <taxon>Sphingomonadales</taxon>
        <taxon>Sphingomonadaceae</taxon>
        <taxon>Sphingomonas</taxon>
    </lineage>
</organism>
<dbReference type="KEGG" id="sari:H5J25_18735"/>
<evidence type="ECO:0000256" key="1">
    <source>
        <dbReference type="SAM" id="Phobius"/>
    </source>
</evidence>
<proteinExistence type="predicted"/>
<evidence type="ECO:0000313" key="2">
    <source>
        <dbReference type="EMBL" id="QQV79287.1"/>
    </source>
</evidence>
<gene>
    <name evidence="2" type="ORF">H5J25_18735</name>
</gene>
<accession>A0A974S635</accession>
<dbReference type="EMBL" id="CP061036">
    <property type="protein sequence ID" value="QQV79287.1"/>
    <property type="molecule type" value="Genomic_DNA"/>
</dbReference>
<keyword evidence="1" id="KW-0472">Membrane</keyword>
<keyword evidence="1" id="KW-0812">Transmembrane</keyword>
<sequence length="153" mass="16383">MNMMDRFGLTPCPYCSAGMLPWTAGKRVHHCERCQRPLAIYRGLFKRDRFRIIPLYAAVHATAALLFVLALATALVGTGNMRHIMLAVAFPLALFGASDVADGYLSIRTGVSRLFGRVRRGGVARAIGAGTILFGLAGCLIALIGITAFTGAQ</sequence>
<dbReference type="Proteomes" id="UP000595894">
    <property type="component" value="Plasmid punnamed1"/>
</dbReference>
<feature type="transmembrane region" description="Helical" evidence="1">
    <location>
        <begin position="83"/>
        <end position="105"/>
    </location>
</feature>
<dbReference type="RefSeq" id="WP_202096568.1">
    <property type="nucleotide sequence ID" value="NZ_CP061036.1"/>
</dbReference>
<geneLocation type="plasmid" evidence="2 3">
    <name>punnamed1</name>
</geneLocation>
<feature type="transmembrane region" description="Helical" evidence="1">
    <location>
        <begin position="52"/>
        <end position="77"/>
    </location>
</feature>
<reference evidence="3" key="1">
    <citation type="submission" date="2020-09" db="EMBL/GenBank/DDBJ databases">
        <title>Sphingomonas sp., a new species isolated from pork steak.</title>
        <authorList>
            <person name="Heidler von Heilborn D."/>
        </authorList>
    </citation>
    <scope>NUCLEOTIDE SEQUENCE [LARGE SCALE GENOMIC DNA]</scope>
    <source>
        <plasmid evidence="3">punnamed1</plasmid>
    </source>
</reference>
<keyword evidence="2" id="KW-0614">Plasmid</keyword>
<protein>
    <submittedName>
        <fullName evidence="2">Uncharacterized protein</fullName>
    </submittedName>
</protein>
<feature type="transmembrane region" description="Helical" evidence="1">
    <location>
        <begin position="126"/>
        <end position="149"/>
    </location>
</feature>
<keyword evidence="3" id="KW-1185">Reference proteome</keyword>
<dbReference type="AlphaFoldDB" id="A0A974S635"/>
<evidence type="ECO:0000313" key="3">
    <source>
        <dbReference type="Proteomes" id="UP000595894"/>
    </source>
</evidence>